<dbReference type="EMBL" id="KZ824539">
    <property type="protein sequence ID" value="RAK92118.1"/>
    <property type="molecule type" value="Genomic_DNA"/>
</dbReference>
<sequence length="80" mass="9478">MEELSMSFFFLPFSCSLPCFHVFSFLVCFFLFRPLPSGYLLVLYTPYSVGPNFGSIFLFPITPLPSFPFYDFFFIMRYFV</sequence>
<protein>
    <submittedName>
        <fullName evidence="1">Uncharacterized protein</fullName>
    </submittedName>
</protein>
<dbReference type="Proteomes" id="UP000249748">
    <property type="component" value="Unassembled WGS sequence"/>
</dbReference>
<evidence type="ECO:0000313" key="2">
    <source>
        <dbReference type="Proteomes" id="UP000249748"/>
    </source>
</evidence>
<gene>
    <name evidence="1" type="ORF">BO79DRAFT_62038</name>
</gene>
<proteinExistence type="predicted"/>
<name>A0ACD1IN75_9EURO</name>
<accession>A0ACD1IN75</accession>
<reference evidence="1" key="1">
    <citation type="submission" date="2018-02" db="EMBL/GenBank/DDBJ databases">
        <title>The genomes of Aspergillus section Nigri reveals drivers in fungal speciation.</title>
        <authorList>
            <consortium name="DOE Joint Genome Institute"/>
            <person name="Vesth T.C."/>
            <person name="Nybo J."/>
            <person name="Theobald S."/>
            <person name="Brandl J."/>
            <person name="Frisvad J.C."/>
            <person name="Nielsen K.F."/>
            <person name="Lyhne E.K."/>
            <person name="Kogle M.E."/>
            <person name="Kuo A."/>
            <person name="Riley R."/>
            <person name="Clum A."/>
            <person name="Nolan M."/>
            <person name="Lipzen A."/>
            <person name="Salamov A."/>
            <person name="Henrissat B."/>
            <person name="Wiebenga A."/>
            <person name="De vries R.P."/>
            <person name="Grigoriev I.V."/>
            <person name="Mortensen U.H."/>
            <person name="Andersen M.R."/>
            <person name="Baker S.E."/>
        </authorList>
    </citation>
    <scope>NUCLEOTIDE SEQUENCE</scope>
    <source>
        <strain evidence="1">CBS 115574</strain>
    </source>
</reference>
<keyword evidence="2" id="KW-1185">Reference proteome</keyword>
<organism evidence="1 2">
    <name type="scientific">Aspergillus costaricaensis CBS 115574</name>
    <dbReference type="NCBI Taxonomy" id="1448317"/>
    <lineage>
        <taxon>Eukaryota</taxon>
        <taxon>Fungi</taxon>
        <taxon>Dikarya</taxon>
        <taxon>Ascomycota</taxon>
        <taxon>Pezizomycotina</taxon>
        <taxon>Eurotiomycetes</taxon>
        <taxon>Eurotiomycetidae</taxon>
        <taxon>Eurotiales</taxon>
        <taxon>Aspergillaceae</taxon>
        <taxon>Aspergillus</taxon>
        <taxon>Aspergillus subgen. Circumdati</taxon>
    </lineage>
</organism>
<evidence type="ECO:0000313" key="1">
    <source>
        <dbReference type="EMBL" id="RAK92118.1"/>
    </source>
</evidence>